<feature type="compositionally biased region" description="Basic and acidic residues" evidence="6">
    <location>
        <begin position="10"/>
        <end position="27"/>
    </location>
</feature>
<feature type="transmembrane region" description="Helical" evidence="7">
    <location>
        <begin position="349"/>
        <end position="370"/>
    </location>
</feature>
<feature type="transmembrane region" description="Helical" evidence="7">
    <location>
        <begin position="473"/>
        <end position="493"/>
    </location>
</feature>
<feature type="region of interest" description="Disordered" evidence="6">
    <location>
        <begin position="1"/>
        <end position="67"/>
    </location>
</feature>
<dbReference type="GO" id="GO:0022857">
    <property type="term" value="F:transmembrane transporter activity"/>
    <property type="evidence" value="ECO:0007669"/>
    <property type="project" value="InterPro"/>
</dbReference>
<evidence type="ECO:0000256" key="1">
    <source>
        <dbReference type="ARBA" id="ARBA00004141"/>
    </source>
</evidence>
<accession>M3D6N1</accession>
<evidence type="ECO:0000256" key="7">
    <source>
        <dbReference type="SAM" id="Phobius"/>
    </source>
</evidence>
<dbReference type="OrthoDB" id="3639251at2759"/>
<evidence type="ECO:0000313" key="10">
    <source>
        <dbReference type="Proteomes" id="UP000016931"/>
    </source>
</evidence>
<dbReference type="PANTHER" id="PTHR43791:SF47">
    <property type="entry name" value="MAJOR FACILITATOR SUPERFAMILY (MFS) PROFILE DOMAIN-CONTAINING PROTEIN-RELATED"/>
    <property type="match status" value="1"/>
</dbReference>
<proteinExistence type="predicted"/>
<dbReference type="InterPro" id="IPR020846">
    <property type="entry name" value="MFS_dom"/>
</dbReference>
<keyword evidence="10" id="KW-1185">Reference proteome</keyword>
<feature type="transmembrane region" description="Helical" evidence="7">
    <location>
        <begin position="440"/>
        <end position="461"/>
    </location>
</feature>
<feature type="compositionally biased region" description="Low complexity" evidence="6">
    <location>
        <begin position="42"/>
        <end position="62"/>
    </location>
</feature>
<evidence type="ECO:0000256" key="2">
    <source>
        <dbReference type="ARBA" id="ARBA00022448"/>
    </source>
</evidence>
<feature type="transmembrane region" description="Helical" evidence="7">
    <location>
        <begin position="416"/>
        <end position="434"/>
    </location>
</feature>
<keyword evidence="2" id="KW-0813">Transport</keyword>
<evidence type="ECO:0000256" key="6">
    <source>
        <dbReference type="SAM" id="MobiDB-lite"/>
    </source>
</evidence>
<feature type="transmembrane region" description="Helical" evidence="7">
    <location>
        <begin position="390"/>
        <end position="407"/>
    </location>
</feature>
<dbReference type="PROSITE" id="PS50850">
    <property type="entry name" value="MFS"/>
    <property type="match status" value="1"/>
</dbReference>
<dbReference type="Pfam" id="PF07690">
    <property type="entry name" value="MFS_1"/>
    <property type="match status" value="2"/>
</dbReference>
<dbReference type="EMBL" id="KB456263">
    <property type="protein sequence ID" value="EMF13825.1"/>
    <property type="molecule type" value="Genomic_DNA"/>
</dbReference>
<feature type="transmembrane region" description="Helical" evidence="7">
    <location>
        <begin position="174"/>
        <end position="196"/>
    </location>
</feature>
<name>M3D6N1_SPHMS</name>
<dbReference type="GeneID" id="27906842"/>
<dbReference type="Gene3D" id="1.20.1250.20">
    <property type="entry name" value="MFS general substrate transporter like domains"/>
    <property type="match status" value="2"/>
</dbReference>
<feature type="transmembrane region" description="Helical" evidence="7">
    <location>
        <begin position="505"/>
        <end position="525"/>
    </location>
</feature>
<sequence length="551" mass="59995">MPKREEEEETQKAKEEKHPSLDHEAQKHHNKNVTVILDLEESTSTTSSSKTSSSSPSNGESSFPFTPPDQKRIIRQIDLRVVLLLGAMYAVSLIDRSQIGLAMISGMGTDLQLTVGARYNIINAVFFGPYVLFQLPSTVLLRKIGPKRFLSGATLAWGLATLACGFVREWRDLVALRVVLGACEAGFYPGGIYLLSTWYTRYELQKRFAGLLILGVIPAAFSGILAFGISHLEGRGIAGGGPSWWGSLKRKYPLDPNASSSPTYGPGLAGWRWIFILYGITTCVIAGVAWFLLVDFPEKIAFEEEEQVAFLTKQEAAWAVHRIEKDRNDVMPGEFHLSSYLSPILSLQVWSFALLYCLSGTIGYGINFALPLILHKGMGLSTPVSQCLVTPPYLAAAGVTWIEAYYADQWRVRSPFILGNCVAVGVGLCLIGFVENVGVRYFGVFLAAIPSTANGPCILTWQANNVRGQWKRALVSALSVGLGAIGGVTGSMVFRTQDQPHYTPGIATCITAAGLIMVIVVLLNITFMRANKRAAAGGEPVEGLVGFRYTL</sequence>
<keyword evidence="4 7" id="KW-1133">Transmembrane helix</keyword>
<reference evidence="9 10" key="1">
    <citation type="journal article" date="2012" name="PLoS Pathog.">
        <title>Diverse lifestyles and strategies of plant pathogenesis encoded in the genomes of eighteen Dothideomycetes fungi.</title>
        <authorList>
            <person name="Ohm R.A."/>
            <person name="Feau N."/>
            <person name="Henrissat B."/>
            <person name="Schoch C.L."/>
            <person name="Horwitz B.A."/>
            <person name="Barry K.W."/>
            <person name="Condon B.J."/>
            <person name="Copeland A.C."/>
            <person name="Dhillon B."/>
            <person name="Glaser F."/>
            <person name="Hesse C.N."/>
            <person name="Kosti I."/>
            <person name="LaButti K."/>
            <person name="Lindquist E.A."/>
            <person name="Lucas S."/>
            <person name="Salamov A.A."/>
            <person name="Bradshaw R.E."/>
            <person name="Ciuffetti L."/>
            <person name="Hamelin R.C."/>
            <person name="Kema G.H.J."/>
            <person name="Lawrence C."/>
            <person name="Scott J.A."/>
            <person name="Spatafora J.W."/>
            <person name="Turgeon B.G."/>
            <person name="de Wit P.J.G.M."/>
            <person name="Zhong S."/>
            <person name="Goodwin S.B."/>
            <person name="Grigoriev I.V."/>
        </authorList>
    </citation>
    <scope>NUCLEOTIDE SEQUENCE [LARGE SCALE GENOMIC DNA]</scope>
    <source>
        <strain evidence="9 10">SO2202</strain>
    </source>
</reference>
<dbReference type="AlphaFoldDB" id="M3D6N1"/>
<feature type="transmembrane region" description="Helical" evidence="7">
    <location>
        <begin position="81"/>
        <end position="101"/>
    </location>
</feature>
<feature type="transmembrane region" description="Helical" evidence="7">
    <location>
        <begin position="208"/>
        <end position="229"/>
    </location>
</feature>
<evidence type="ECO:0000256" key="5">
    <source>
        <dbReference type="ARBA" id="ARBA00023136"/>
    </source>
</evidence>
<dbReference type="Proteomes" id="UP000016931">
    <property type="component" value="Unassembled WGS sequence"/>
</dbReference>
<feature type="transmembrane region" description="Helical" evidence="7">
    <location>
        <begin position="121"/>
        <end position="141"/>
    </location>
</feature>
<feature type="transmembrane region" description="Helical" evidence="7">
    <location>
        <begin position="271"/>
        <end position="293"/>
    </location>
</feature>
<keyword evidence="5 7" id="KW-0472">Membrane</keyword>
<gene>
    <name evidence="9" type="ORF">SEPMUDRAFT_65114</name>
</gene>
<evidence type="ECO:0000256" key="4">
    <source>
        <dbReference type="ARBA" id="ARBA00022989"/>
    </source>
</evidence>
<evidence type="ECO:0000256" key="3">
    <source>
        <dbReference type="ARBA" id="ARBA00022692"/>
    </source>
</evidence>
<feature type="transmembrane region" description="Helical" evidence="7">
    <location>
        <begin position="148"/>
        <end position="168"/>
    </location>
</feature>
<dbReference type="OMA" id="YIENDIG"/>
<organism evidence="9 10">
    <name type="scientific">Sphaerulina musiva (strain SO2202)</name>
    <name type="common">Poplar stem canker fungus</name>
    <name type="synonym">Septoria musiva</name>
    <dbReference type="NCBI Taxonomy" id="692275"/>
    <lineage>
        <taxon>Eukaryota</taxon>
        <taxon>Fungi</taxon>
        <taxon>Dikarya</taxon>
        <taxon>Ascomycota</taxon>
        <taxon>Pezizomycotina</taxon>
        <taxon>Dothideomycetes</taxon>
        <taxon>Dothideomycetidae</taxon>
        <taxon>Mycosphaerellales</taxon>
        <taxon>Mycosphaerellaceae</taxon>
        <taxon>Sphaerulina</taxon>
    </lineage>
</organism>
<comment type="subcellular location">
    <subcellularLocation>
        <location evidence="1">Membrane</location>
        <topology evidence="1">Multi-pass membrane protein</topology>
    </subcellularLocation>
</comment>
<dbReference type="PANTHER" id="PTHR43791">
    <property type="entry name" value="PERMEASE-RELATED"/>
    <property type="match status" value="1"/>
</dbReference>
<dbReference type="eggNOG" id="KOG2533">
    <property type="taxonomic scope" value="Eukaryota"/>
</dbReference>
<keyword evidence="3 7" id="KW-0812">Transmembrane</keyword>
<dbReference type="GO" id="GO:0016020">
    <property type="term" value="C:membrane"/>
    <property type="evidence" value="ECO:0007669"/>
    <property type="project" value="UniProtKB-SubCell"/>
</dbReference>
<dbReference type="InterPro" id="IPR036259">
    <property type="entry name" value="MFS_trans_sf"/>
</dbReference>
<dbReference type="SUPFAM" id="SSF103473">
    <property type="entry name" value="MFS general substrate transporter"/>
    <property type="match status" value="1"/>
</dbReference>
<evidence type="ECO:0000259" key="8">
    <source>
        <dbReference type="PROSITE" id="PS50850"/>
    </source>
</evidence>
<protein>
    <submittedName>
        <fullName evidence="9">MFS general substrate transporter</fullName>
    </submittedName>
</protein>
<dbReference type="RefSeq" id="XP_016761946.1">
    <property type="nucleotide sequence ID" value="XM_016909705.1"/>
</dbReference>
<feature type="domain" description="Major facilitator superfamily (MFS) profile" evidence="8">
    <location>
        <begin position="81"/>
        <end position="532"/>
    </location>
</feature>
<dbReference type="InterPro" id="IPR011701">
    <property type="entry name" value="MFS"/>
</dbReference>
<dbReference type="HOGENOM" id="CLU_001265_0_1_1"/>
<evidence type="ECO:0000313" key="9">
    <source>
        <dbReference type="EMBL" id="EMF13825.1"/>
    </source>
</evidence>